<protein>
    <submittedName>
        <fullName evidence="2">Uncharacterized protein</fullName>
    </submittedName>
</protein>
<feature type="region of interest" description="Disordered" evidence="1">
    <location>
        <begin position="1"/>
        <end position="52"/>
    </location>
</feature>
<keyword evidence="3" id="KW-1185">Reference proteome</keyword>
<gene>
    <name evidence="2" type="ORF">MRATA1EN1_LOCUS19502</name>
</gene>
<dbReference type="EMBL" id="OX459939">
    <property type="protein sequence ID" value="CAI9170540.1"/>
    <property type="molecule type" value="Genomic_DNA"/>
</dbReference>
<accession>A0ABN8ZAT0</accession>
<evidence type="ECO:0000256" key="1">
    <source>
        <dbReference type="SAM" id="MobiDB-lite"/>
    </source>
</evidence>
<evidence type="ECO:0000313" key="3">
    <source>
        <dbReference type="Proteomes" id="UP001176941"/>
    </source>
</evidence>
<reference evidence="2" key="1">
    <citation type="submission" date="2023-04" db="EMBL/GenBank/DDBJ databases">
        <authorList>
            <consortium name="ELIXIR-Norway"/>
        </authorList>
    </citation>
    <scope>NUCLEOTIDE SEQUENCE [LARGE SCALE GENOMIC DNA]</scope>
</reference>
<evidence type="ECO:0000313" key="2">
    <source>
        <dbReference type="EMBL" id="CAI9170540.1"/>
    </source>
</evidence>
<organism evidence="2 3">
    <name type="scientific">Rangifer tarandus platyrhynchus</name>
    <name type="common">Svalbard reindeer</name>
    <dbReference type="NCBI Taxonomy" id="3082113"/>
    <lineage>
        <taxon>Eukaryota</taxon>
        <taxon>Metazoa</taxon>
        <taxon>Chordata</taxon>
        <taxon>Craniata</taxon>
        <taxon>Vertebrata</taxon>
        <taxon>Euteleostomi</taxon>
        <taxon>Mammalia</taxon>
        <taxon>Eutheria</taxon>
        <taxon>Laurasiatheria</taxon>
        <taxon>Artiodactyla</taxon>
        <taxon>Ruminantia</taxon>
        <taxon>Pecora</taxon>
        <taxon>Cervidae</taxon>
        <taxon>Odocoileinae</taxon>
        <taxon>Rangifer</taxon>
    </lineage>
</organism>
<dbReference type="Proteomes" id="UP001176941">
    <property type="component" value="Chromosome 3"/>
</dbReference>
<proteinExistence type="predicted"/>
<name>A0ABN8ZAT0_RANTA</name>
<sequence length="97" mass="10859">MPRSNGAGKRWQQRQQPKNKPTLARTRPNPPRVPFLRAPGPSPGPARARRSRLQRRSLFSGLVARLWAGNGEPKLTEFESHSPQRILFPDSSILLGA</sequence>